<evidence type="ECO:0000313" key="1">
    <source>
        <dbReference type="EMBL" id="PRY51497.1"/>
    </source>
</evidence>
<evidence type="ECO:0000313" key="2">
    <source>
        <dbReference type="Proteomes" id="UP000238034"/>
    </source>
</evidence>
<dbReference type="RefSeq" id="WP_106293798.1">
    <property type="nucleotide sequence ID" value="NZ_PVTH01000007.1"/>
</dbReference>
<dbReference type="SUPFAM" id="SSF52540">
    <property type="entry name" value="P-loop containing nucleoside triphosphate hydrolases"/>
    <property type="match status" value="1"/>
</dbReference>
<proteinExistence type="predicted"/>
<dbReference type="Proteomes" id="UP000238034">
    <property type="component" value="Unassembled WGS sequence"/>
</dbReference>
<accession>A0A2T0U0P7</accession>
<sequence length="316" mass="35221">MSKIRKPAELQVQKTIKALIYGQPGLGKSTLALSAPSPLHLDFDRGVHRVNPAHHKDTLQVDSWEDVLEVLSDDISSYKTIIIDTAGKMLDFMTAYLIKNDPKLGKPDGSLTLQGYGARKGAFVAFLRQVDQLGKHLIFVAHDKEEKDGEQKIVRPEIGGSSSGDLIKELDLVGYMEAKGKARTISFDPCEKYYGKNTCNLQSVIKLSVLIDDKGSPVQDKPNDLLTQIIADYQVYLEKRKVITKQYNELMTAVKENLDLVTDASTANEFVQWVTKMDHIWDSKVQAGQLFKAKQKSLGLILNPKNQQYEKSTAAA</sequence>
<dbReference type="Pfam" id="PF13479">
    <property type="entry name" value="AAA_24"/>
    <property type="match status" value="1"/>
</dbReference>
<name>A0A2T0U0P7_9SPHI</name>
<keyword evidence="2" id="KW-1185">Reference proteome</keyword>
<dbReference type="EMBL" id="PVTH01000007">
    <property type="protein sequence ID" value="PRY51497.1"/>
    <property type="molecule type" value="Genomic_DNA"/>
</dbReference>
<gene>
    <name evidence="1" type="ORF">B0I27_10782</name>
</gene>
<reference evidence="1 2" key="1">
    <citation type="submission" date="2018-03" db="EMBL/GenBank/DDBJ databases">
        <title>Genomic Encyclopedia of Type Strains, Phase III (KMG-III): the genomes of soil and plant-associated and newly described type strains.</title>
        <authorList>
            <person name="Whitman W."/>
        </authorList>
    </citation>
    <scope>NUCLEOTIDE SEQUENCE [LARGE SCALE GENOMIC DNA]</scope>
    <source>
        <strain evidence="1 2">CGMCC 1.9313</strain>
    </source>
</reference>
<organism evidence="1 2">
    <name type="scientific">Arcticibacter pallidicorallinus</name>
    <dbReference type="NCBI Taxonomy" id="1259464"/>
    <lineage>
        <taxon>Bacteria</taxon>
        <taxon>Pseudomonadati</taxon>
        <taxon>Bacteroidota</taxon>
        <taxon>Sphingobacteriia</taxon>
        <taxon>Sphingobacteriales</taxon>
        <taxon>Sphingobacteriaceae</taxon>
        <taxon>Arcticibacter</taxon>
    </lineage>
</organism>
<dbReference type="InterPro" id="IPR027417">
    <property type="entry name" value="P-loop_NTPase"/>
</dbReference>
<dbReference type="OrthoDB" id="787720at2"/>
<comment type="caution">
    <text evidence="1">The sequence shown here is derived from an EMBL/GenBank/DDBJ whole genome shotgun (WGS) entry which is preliminary data.</text>
</comment>
<dbReference type="AlphaFoldDB" id="A0A2T0U0P7"/>
<protein>
    <submittedName>
        <fullName evidence="1">AAA domain-containing protein</fullName>
    </submittedName>
</protein>